<name>A0A1R2B7V0_9CILI</name>
<dbReference type="SUPFAM" id="SSF69572">
    <property type="entry name" value="Activating enzymes of the ubiquitin-like proteins"/>
    <property type="match status" value="1"/>
</dbReference>
<dbReference type="PANTHER" id="PTHR43267:SF2">
    <property type="entry name" value="TRNA THREONYLCARBAMOYLADENOSINE DEHYDRATASE 1-RELATED"/>
    <property type="match status" value="1"/>
</dbReference>
<dbReference type="EMBL" id="MPUH01000869">
    <property type="protein sequence ID" value="OMJ72848.1"/>
    <property type="molecule type" value="Genomic_DNA"/>
</dbReference>
<gene>
    <name evidence="3" type="ORF">SteCoe_28617</name>
</gene>
<dbReference type="CDD" id="cd00755">
    <property type="entry name" value="YgdL_like"/>
    <property type="match status" value="1"/>
</dbReference>
<dbReference type="InterPro" id="IPR045886">
    <property type="entry name" value="ThiF/MoeB/HesA"/>
</dbReference>
<reference evidence="3 4" key="1">
    <citation type="submission" date="2016-11" db="EMBL/GenBank/DDBJ databases">
        <title>The macronuclear genome of Stentor coeruleus: a giant cell with tiny introns.</title>
        <authorList>
            <person name="Slabodnick M."/>
            <person name="Ruby J.G."/>
            <person name="Reiff S.B."/>
            <person name="Swart E.C."/>
            <person name="Gosai S."/>
            <person name="Prabakaran S."/>
            <person name="Witkowska E."/>
            <person name="Larue G.E."/>
            <person name="Fisher S."/>
            <person name="Freeman R.M."/>
            <person name="Gunawardena J."/>
            <person name="Chu W."/>
            <person name="Stover N.A."/>
            <person name="Gregory B.D."/>
            <person name="Nowacki M."/>
            <person name="Derisi J."/>
            <person name="Roy S.W."/>
            <person name="Marshall W.F."/>
            <person name="Sood P."/>
        </authorList>
    </citation>
    <scope>NUCLEOTIDE SEQUENCE [LARGE SCALE GENOMIC DNA]</scope>
    <source>
        <strain evidence="3">WM001</strain>
    </source>
</reference>
<dbReference type="Proteomes" id="UP000187209">
    <property type="component" value="Unassembled WGS sequence"/>
</dbReference>
<dbReference type="GO" id="GO:0061504">
    <property type="term" value="P:cyclic threonylcarbamoyladenosine biosynthetic process"/>
    <property type="evidence" value="ECO:0007669"/>
    <property type="project" value="TreeGrafter"/>
</dbReference>
<organism evidence="3 4">
    <name type="scientific">Stentor coeruleus</name>
    <dbReference type="NCBI Taxonomy" id="5963"/>
    <lineage>
        <taxon>Eukaryota</taxon>
        <taxon>Sar</taxon>
        <taxon>Alveolata</taxon>
        <taxon>Ciliophora</taxon>
        <taxon>Postciliodesmatophora</taxon>
        <taxon>Heterotrichea</taxon>
        <taxon>Heterotrichida</taxon>
        <taxon>Stentoridae</taxon>
        <taxon>Stentor</taxon>
    </lineage>
</organism>
<dbReference type="GO" id="GO:0061503">
    <property type="term" value="F:tRNA threonylcarbamoyladenosine dehydratase"/>
    <property type="evidence" value="ECO:0007669"/>
    <property type="project" value="TreeGrafter"/>
</dbReference>
<evidence type="ECO:0000256" key="1">
    <source>
        <dbReference type="SAM" id="Phobius"/>
    </source>
</evidence>
<keyword evidence="1" id="KW-0472">Membrane</keyword>
<dbReference type="GO" id="GO:0008641">
    <property type="term" value="F:ubiquitin-like modifier activating enzyme activity"/>
    <property type="evidence" value="ECO:0007669"/>
    <property type="project" value="InterPro"/>
</dbReference>
<dbReference type="InterPro" id="IPR000594">
    <property type="entry name" value="ThiF_NAD_FAD-bd"/>
</dbReference>
<dbReference type="InterPro" id="IPR035985">
    <property type="entry name" value="Ubiquitin-activating_enz"/>
</dbReference>
<dbReference type="Gene3D" id="3.40.50.720">
    <property type="entry name" value="NAD(P)-binding Rossmann-like Domain"/>
    <property type="match status" value="1"/>
</dbReference>
<accession>A0A1R2B7V0</accession>
<keyword evidence="1" id="KW-1133">Transmembrane helix</keyword>
<evidence type="ECO:0000313" key="3">
    <source>
        <dbReference type="EMBL" id="OMJ72848.1"/>
    </source>
</evidence>
<keyword evidence="1" id="KW-0812">Transmembrane</keyword>
<evidence type="ECO:0000313" key="4">
    <source>
        <dbReference type="Proteomes" id="UP000187209"/>
    </source>
</evidence>
<dbReference type="OrthoDB" id="10265862at2759"/>
<evidence type="ECO:0000259" key="2">
    <source>
        <dbReference type="Pfam" id="PF00899"/>
    </source>
</evidence>
<keyword evidence="4" id="KW-1185">Reference proteome</keyword>
<feature type="domain" description="THIF-type NAD/FAD binding fold" evidence="2">
    <location>
        <begin position="45"/>
        <end position="292"/>
    </location>
</feature>
<protein>
    <recommendedName>
        <fullName evidence="2">THIF-type NAD/FAD binding fold domain-containing protein</fullName>
    </recommendedName>
</protein>
<dbReference type="AlphaFoldDB" id="A0A1R2B7V0"/>
<sequence>MVSKQYITIAISFGLGALVAYLWKLFKRPRQPRGFPLKDQLVRNRQFFSAGQDKIENAFVVVVGLGGVGSHCVMALARSGVKKLRLIDFDEVTVSSLNRHAVACIEDVGKTKAETLKKYINKIIPHCEVDAIKTLFSLESASVLLGGNPDFVVDCIDNTNTKEQLIKYCKDNNLQIVSSGGAGGRIDPTRLEISDISTTKNCELIRKIRRGLHTKGIRNGVTMIFSSDHAAKPLLGTQDKKSDIQQQHDEIARFRARVMPVIGTMPAITGNSIAAYILSKLGGVEFTPLHKDNANKDTVFKAYDRMIKLEEYKFEIKCEFDIEDFENICRDLWKWRSCFSGAHTYVEATRWDMNKPMSCENIILLTKAEITKHLNGSLEWSDEQRNEIEEKLLRYNIA</sequence>
<dbReference type="Pfam" id="PF00899">
    <property type="entry name" value="ThiF"/>
    <property type="match status" value="1"/>
</dbReference>
<proteinExistence type="predicted"/>
<comment type="caution">
    <text evidence="3">The sequence shown here is derived from an EMBL/GenBank/DDBJ whole genome shotgun (WGS) entry which is preliminary data.</text>
</comment>
<feature type="transmembrane region" description="Helical" evidence="1">
    <location>
        <begin position="6"/>
        <end position="23"/>
    </location>
</feature>
<dbReference type="PANTHER" id="PTHR43267">
    <property type="entry name" value="TRNA THREONYLCARBAMOYLADENOSINE DEHYDRATASE"/>
    <property type="match status" value="1"/>
</dbReference>